<name>A0A0F7K011_9GAMM</name>
<keyword evidence="4" id="KW-0808">Transferase</keyword>
<feature type="domain" description="CN hydrolase" evidence="3">
    <location>
        <begin position="6"/>
        <end position="255"/>
    </location>
</feature>
<dbReference type="Gene3D" id="3.60.110.10">
    <property type="entry name" value="Carbon-nitrogen hydrolase"/>
    <property type="match status" value="1"/>
</dbReference>
<evidence type="ECO:0000256" key="2">
    <source>
        <dbReference type="ARBA" id="ARBA00022801"/>
    </source>
</evidence>
<dbReference type="GO" id="GO:0016811">
    <property type="term" value="F:hydrolase activity, acting on carbon-nitrogen (but not peptide) bonds, in linear amides"/>
    <property type="evidence" value="ECO:0007669"/>
    <property type="project" value="InterPro"/>
</dbReference>
<comment type="similarity">
    <text evidence="1">Belongs to the carbon-nitrogen hydrolase superfamily. NIT1/NIT2 family.</text>
</comment>
<dbReference type="OrthoDB" id="9811121at2"/>
<evidence type="ECO:0000259" key="3">
    <source>
        <dbReference type="PROSITE" id="PS50263"/>
    </source>
</evidence>
<dbReference type="InterPro" id="IPR003010">
    <property type="entry name" value="C-N_Hydrolase"/>
</dbReference>
<keyword evidence="2" id="KW-0378">Hydrolase</keyword>
<dbReference type="PATRIC" id="fig|1543721.4.peg.2459"/>
<protein>
    <submittedName>
        <fullName evidence="4">Acyltransferase</fullName>
    </submittedName>
</protein>
<dbReference type="AlphaFoldDB" id="A0A0F7K011"/>
<organism evidence="4 5">
    <name type="scientific">Sedimenticola thiotaurini</name>
    <dbReference type="NCBI Taxonomy" id="1543721"/>
    <lineage>
        <taxon>Bacteria</taxon>
        <taxon>Pseudomonadati</taxon>
        <taxon>Pseudomonadota</taxon>
        <taxon>Gammaproteobacteria</taxon>
        <taxon>Chromatiales</taxon>
        <taxon>Sedimenticolaceae</taxon>
        <taxon>Sedimenticola</taxon>
    </lineage>
</organism>
<dbReference type="PROSITE" id="PS01227">
    <property type="entry name" value="UPF0012"/>
    <property type="match status" value="1"/>
</dbReference>
<dbReference type="SUPFAM" id="SSF56317">
    <property type="entry name" value="Carbon-nitrogen hydrolase"/>
    <property type="match status" value="1"/>
</dbReference>
<dbReference type="PROSITE" id="PS50263">
    <property type="entry name" value="CN_HYDROLASE"/>
    <property type="match status" value="1"/>
</dbReference>
<evidence type="ECO:0000313" key="5">
    <source>
        <dbReference type="Proteomes" id="UP000034410"/>
    </source>
</evidence>
<dbReference type="InterPro" id="IPR045254">
    <property type="entry name" value="Nit1/2_C-N_Hydrolase"/>
</dbReference>
<keyword evidence="5" id="KW-1185">Reference proteome</keyword>
<dbReference type="InterPro" id="IPR036526">
    <property type="entry name" value="C-N_Hydrolase_sf"/>
</dbReference>
<gene>
    <name evidence="4" type="ORF">AAY24_11880</name>
</gene>
<dbReference type="Proteomes" id="UP000034410">
    <property type="component" value="Chromosome"/>
</dbReference>
<sequence length="273" mass="30145">MSIEKNKVCAIQMATGPNVSANLLEVERLVTEAVENGAGLVVLPENFAFMGKRDKDLCALREVDQDGPLQEFLSQLAKRHEIWIVGGTIPLEAHDNSKVRAACIVYDAQGKRVGRYDKIHRFDVNLVEANERYAESETIEAGDQVVVLDSPFGKLGIAVCYDLRFPELFRKLLDKGMEVACMPSAFTAITGKAHWDTLVRARAIENLSYVVAAAQGGFHINGRETHGHSMIVDPWGNILARVPRGTGSVSCKLDLGYLASLRRNFPTISHRKL</sequence>
<dbReference type="GO" id="GO:0016746">
    <property type="term" value="F:acyltransferase activity"/>
    <property type="evidence" value="ECO:0007669"/>
    <property type="project" value="UniProtKB-KW"/>
</dbReference>
<keyword evidence="4" id="KW-0012">Acyltransferase</keyword>
<dbReference type="Pfam" id="PF00795">
    <property type="entry name" value="CN_hydrolase"/>
    <property type="match status" value="1"/>
</dbReference>
<dbReference type="PANTHER" id="PTHR23088">
    <property type="entry name" value="NITRILASE-RELATED"/>
    <property type="match status" value="1"/>
</dbReference>
<dbReference type="RefSeq" id="WP_046859858.1">
    <property type="nucleotide sequence ID" value="NZ_CP011412.1"/>
</dbReference>
<dbReference type="KEGG" id="seds:AAY24_11880"/>
<proteinExistence type="inferred from homology"/>
<dbReference type="PANTHER" id="PTHR23088:SF27">
    <property type="entry name" value="DEAMINATED GLUTATHIONE AMIDASE"/>
    <property type="match status" value="1"/>
</dbReference>
<dbReference type="InterPro" id="IPR001110">
    <property type="entry name" value="UPF0012_CS"/>
</dbReference>
<evidence type="ECO:0000313" key="4">
    <source>
        <dbReference type="EMBL" id="AKH20929.1"/>
    </source>
</evidence>
<evidence type="ECO:0000256" key="1">
    <source>
        <dbReference type="ARBA" id="ARBA00010613"/>
    </source>
</evidence>
<accession>A0A0F7K011</accession>
<dbReference type="CDD" id="cd07572">
    <property type="entry name" value="nit"/>
    <property type="match status" value="1"/>
</dbReference>
<dbReference type="EMBL" id="CP011412">
    <property type="protein sequence ID" value="AKH20929.1"/>
    <property type="molecule type" value="Genomic_DNA"/>
</dbReference>
<reference evidence="4 5" key="1">
    <citation type="journal article" date="2015" name="Genome Announc.">
        <title>Complete Genome Sequence of Sedimenticola thiotaurini Strain SIP-G1, a Polyphosphate- and Polyhydroxyalkanoate-Accumulating Sulfur-Oxidizing Gammaproteobacterium Isolated from Salt Marsh Sediments.</title>
        <authorList>
            <person name="Flood B.E."/>
            <person name="Jones D.S."/>
            <person name="Bailey J.V."/>
        </authorList>
    </citation>
    <scope>NUCLEOTIDE SEQUENCE [LARGE SCALE GENOMIC DNA]</scope>
    <source>
        <strain evidence="4 5">SIP-G1</strain>
    </source>
</reference>